<reference evidence="2 3" key="1">
    <citation type="submission" date="2020-01" db="EMBL/GenBank/DDBJ databases">
        <title>Draft Genome Sequence of Vibrio sp. strain OCN044, Isolated from a Healthy Coral at Palmyra Atoll.</title>
        <authorList>
            <person name="Videau P."/>
            <person name="Loughran R."/>
            <person name="Esquivel A."/>
            <person name="Deadmond M."/>
            <person name="Paddock B.E."/>
            <person name="Saw J.H."/>
            <person name="Ushijima B."/>
        </authorList>
    </citation>
    <scope>NUCLEOTIDE SEQUENCE [LARGE SCALE GENOMIC DNA]</scope>
    <source>
        <strain evidence="2 3">OCN044</strain>
    </source>
</reference>
<gene>
    <name evidence="2" type="ORF">GTG28_20730</name>
</gene>
<protein>
    <submittedName>
        <fullName evidence="2">Uncharacterized protein</fullName>
    </submittedName>
</protein>
<accession>A0A6L8M2W0</accession>
<keyword evidence="3" id="KW-1185">Reference proteome</keyword>
<dbReference type="AlphaFoldDB" id="A0A6L8M2W0"/>
<sequence>MFTFEPTRALRKALYIRDKATERELEPYDTKNPAKKEESEAIKRPIRDRGKMIEISLKKAQSIDELTEILKREKMI</sequence>
<evidence type="ECO:0000313" key="2">
    <source>
        <dbReference type="EMBL" id="MYM61630.1"/>
    </source>
</evidence>
<evidence type="ECO:0000313" key="3">
    <source>
        <dbReference type="Proteomes" id="UP000478571"/>
    </source>
</evidence>
<dbReference type="EMBL" id="WWEU01000017">
    <property type="protein sequence ID" value="MYM61630.1"/>
    <property type="molecule type" value="Genomic_DNA"/>
</dbReference>
<organism evidence="2 3">
    <name type="scientific">Vibrio tetraodonis subsp. pristinus</name>
    <dbReference type="NCBI Taxonomy" id="2695891"/>
    <lineage>
        <taxon>Bacteria</taxon>
        <taxon>Pseudomonadati</taxon>
        <taxon>Pseudomonadota</taxon>
        <taxon>Gammaproteobacteria</taxon>
        <taxon>Vibrionales</taxon>
        <taxon>Vibrionaceae</taxon>
        <taxon>Vibrio</taxon>
    </lineage>
</organism>
<dbReference type="Proteomes" id="UP000478571">
    <property type="component" value="Unassembled WGS sequence"/>
</dbReference>
<name>A0A6L8M2W0_9VIBR</name>
<dbReference type="RefSeq" id="WP_160933169.1">
    <property type="nucleotide sequence ID" value="NZ_WWEU01000017.1"/>
</dbReference>
<evidence type="ECO:0000256" key="1">
    <source>
        <dbReference type="SAM" id="MobiDB-lite"/>
    </source>
</evidence>
<feature type="region of interest" description="Disordered" evidence="1">
    <location>
        <begin position="25"/>
        <end position="45"/>
    </location>
</feature>
<comment type="caution">
    <text evidence="2">The sequence shown here is derived from an EMBL/GenBank/DDBJ whole genome shotgun (WGS) entry which is preliminary data.</text>
</comment>
<proteinExistence type="predicted"/>